<keyword evidence="1" id="KW-0998">Cell outer membrane</keyword>
<comment type="subcellular location">
    <subcellularLocation>
        <location evidence="1">Cell outer membrane</location>
        <topology evidence="1">Multi-pass membrane protein</topology>
    </subcellularLocation>
</comment>
<dbReference type="Pfam" id="PF07715">
    <property type="entry name" value="Plug"/>
    <property type="match status" value="1"/>
</dbReference>
<dbReference type="InterPro" id="IPR018247">
    <property type="entry name" value="EF_Hand_1_Ca_BS"/>
</dbReference>
<gene>
    <name evidence="3" type="ORF">D1614_21670</name>
</gene>
<accession>A0A399SPZ8</accession>
<dbReference type="GO" id="GO:0009279">
    <property type="term" value="C:cell outer membrane"/>
    <property type="evidence" value="ECO:0007669"/>
    <property type="project" value="UniProtKB-SubCell"/>
</dbReference>
<name>A0A399SPZ8_9BACT</name>
<protein>
    <submittedName>
        <fullName evidence="3">TonB-dependent receptor</fullName>
    </submittedName>
</protein>
<keyword evidence="1" id="KW-1134">Transmembrane beta strand</keyword>
<dbReference type="FunFam" id="2.60.40.1120:FF:000003">
    <property type="entry name" value="Outer membrane protein Omp121"/>
    <property type="match status" value="1"/>
</dbReference>
<dbReference type="Proteomes" id="UP000265926">
    <property type="component" value="Unassembled WGS sequence"/>
</dbReference>
<dbReference type="FunFam" id="2.170.130.10:FF:000003">
    <property type="entry name" value="SusC/RagA family TonB-linked outer membrane protein"/>
    <property type="match status" value="1"/>
</dbReference>
<keyword evidence="1" id="KW-0813">Transport</keyword>
<keyword evidence="3" id="KW-0675">Receptor</keyword>
<dbReference type="OrthoDB" id="721000at2"/>
<keyword evidence="1" id="KW-0812">Transmembrane</keyword>
<dbReference type="InterPro" id="IPR023996">
    <property type="entry name" value="TonB-dep_OMP_SusC/RagA"/>
</dbReference>
<dbReference type="NCBIfam" id="TIGR04056">
    <property type="entry name" value="OMP_RagA_SusC"/>
    <property type="match status" value="1"/>
</dbReference>
<evidence type="ECO:0000313" key="3">
    <source>
        <dbReference type="EMBL" id="RIJ45780.1"/>
    </source>
</evidence>
<organism evidence="3 4">
    <name type="scientific">Maribellus luteus</name>
    <dbReference type="NCBI Taxonomy" id="2305463"/>
    <lineage>
        <taxon>Bacteria</taxon>
        <taxon>Pseudomonadati</taxon>
        <taxon>Bacteroidota</taxon>
        <taxon>Bacteroidia</taxon>
        <taxon>Marinilabiliales</taxon>
        <taxon>Prolixibacteraceae</taxon>
        <taxon>Maribellus</taxon>
    </lineage>
</organism>
<dbReference type="InterPro" id="IPR039426">
    <property type="entry name" value="TonB-dep_rcpt-like"/>
</dbReference>
<dbReference type="PROSITE" id="PS52016">
    <property type="entry name" value="TONB_DEPENDENT_REC_3"/>
    <property type="match status" value="1"/>
</dbReference>
<dbReference type="NCBIfam" id="TIGR04057">
    <property type="entry name" value="SusC_RagA_signa"/>
    <property type="match status" value="1"/>
</dbReference>
<dbReference type="InterPro" id="IPR012910">
    <property type="entry name" value="Plug_dom"/>
</dbReference>
<dbReference type="Gene3D" id="2.60.40.1120">
    <property type="entry name" value="Carboxypeptidase-like, regulatory domain"/>
    <property type="match status" value="1"/>
</dbReference>
<dbReference type="SUPFAM" id="SSF49464">
    <property type="entry name" value="Carboxypeptidase regulatory domain-like"/>
    <property type="match status" value="1"/>
</dbReference>
<dbReference type="SUPFAM" id="SSF56935">
    <property type="entry name" value="Porins"/>
    <property type="match status" value="1"/>
</dbReference>
<sequence>MLFVLSVQAEAKDNQIEKNSTIENATTRPENTHKVTGKVTDKDGKPLPGATIVVDGTTKGVITDSDGNYSIDVESTDKLQFSFIGMESQVVDVNDKTKIDVTLSEMVDELDEVTVVAFGKQKKESVISSIETINTEELKVPSSNLTTALAGRMAGIISYQRSGEPGRDNAEFFVRGVTTFGYSKSPLILIDGIELSATDLARLQPDDIASFSIMKDATATALYGARGANGVILVTTKEGKEGKSKVNVRFENSFSTATKNVEFADNITFMRKHNEAVLTRDPLGLTYYTEEKIQRTAAGADPLLYPNNNWIDLLTKDYTVNQRLNFNVSGGGKVARYYVAASVNQDNGILKNAQKNFFDNDIDFTKYLVRSNVNLNITPTTEIGIRFQGTYDDYRGPVSDGETIYKMALYANPVLFSPYYEPDAEHQYTKHILYGNYNEGEFLNPYAELTRGYRESDRSLILSQFELSQNLDMITKGLSVKLLYNTTREATSGIRRFLNPYYYSIRKNDEGAYKLTQLNSQSGTEYLSYSEDEKKVNITNYYEGSINYTSTFNDDHNVSGMLVFIAREAKAANPGSLQQSLPYRNLGISGRFTYAYASRYFTEFNFGYNGSERFAKNNRFGFFPSIGLGYIISNQPFFEAYKNRISNLKLKATYGLVGNDAIGNEYDRFFFLSEVSLNNISRGGQFGTQLDYYKPGVSISRYENDQIQWEIGHKYNVGFELGLFDKLNIHADYFGEYRTNILMDRITLASMGLQAGVRANLGEAKNHGIDMSIDYNQSFSNDLWITGRANFTYTHSEMVKFEEPDYSATPWVSRIGKPLNQVWGYVAERLFVDQAEIDNSPRQFGEYLPGDIKYKDVNGDGRITTLDMVPVGYPTVPEIIYGFGMSAGYKKVDFSFFFQGSARSSFWIDPVLTAPFLNVGGGHSAFLKAYADDHWTEVNQNLYALWPRLSVTPVGNNIQTSTWYMQNGAFLRLKSVEVGYSFNVPWFDTFRVYANGTNLLTLSAFKLWDVEMAGKGINYPIQRVFNLGLQVNF</sequence>
<feature type="domain" description="TonB-dependent receptor plug" evidence="2">
    <location>
        <begin position="123"/>
        <end position="231"/>
    </location>
</feature>
<evidence type="ECO:0000313" key="4">
    <source>
        <dbReference type="Proteomes" id="UP000265926"/>
    </source>
</evidence>
<proteinExistence type="inferred from homology"/>
<keyword evidence="1" id="KW-0472">Membrane</keyword>
<reference evidence="3 4" key="1">
    <citation type="submission" date="2018-08" db="EMBL/GenBank/DDBJ databases">
        <title>Pallidiluteibacterium maritimus gen. nov., sp. nov., isolated from coastal sediment.</title>
        <authorList>
            <person name="Zhou L.Y."/>
        </authorList>
    </citation>
    <scope>NUCLEOTIDE SEQUENCE [LARGE SCALE GENOMIC DNA]</scope>
    <source>
        <strain evidence="3 4">XSD2</strain>
    </source>
</reference>
<dbReference type="InterPro" id="IPR037066">
    <property type="entry name" value="Plug_dom_sf"/>
</dbReference>
<comment type="caution">
    <text evidence="3">The sequence shown here is derived from an EMBL/GenBank/DDBJ whole genome shotgun (WGS) entry which is preliminary data.</text>
</comment>
<dbReference type="InterPro" id="IPR008969">
    <property type="entry name" value="CarboxyPept-like_regulatory"/>
</dbReference>
<comment type="similarity">
    <text evidence="1">Belongs to the TonB-dependent receptor family.</text>
</comment>
<dbReference type="AlphaFoldDB" id="A0A399SPZ8"/>
<evidence type="ECO:0000256" key="1">
    <source>
        <dbReference type="PROSITE-ProRule" id="PRU01360"/>
    </source>
</evidence>
<dbReference type="Pfam" id="PF13715">
    <property type="entry name" value="CarbopepD_reg_2"/>
    <property type="match status" value="1"/>
</dbReference>
<dbReference type="InterPro" id="IPR023997">
    <property type="entry name" value="TonB-dep_OMP_SusC/RagA_CS"/>
</dbReference>
<keyword evidence="4" id="KW-1185">Reference proteome</keyword>
<dbReference type="Gene3D" id="2.170.130.10">
    <property type="entry name" value="TonB-dependent receptor, plug domain"/>
    <property type="match status" value="1"/>
</dbReference>
<dbReference type="EMBL" id="QWGR01000020">
    <property type="protein sequence ID" value="RIJ45780.1"/>
    <property type="molecule type" value="Genomic_DNA"/>
</dbReference>
<dbReference type="PROSITE" id="PS00018">
    <property type="entry name" value="EF_HAND_1"/>
    <property type="match status" value="1"/>
</dbReference>
<evidence type="ECO:0000259" key="2">
    <source>
        <dbReference type="Pfam" id="PF07715"/>
    </source>
</evidence>